<sequence length="280" mass="31314">MIPKIFILDDEAPARQRIRMLLSDIAAECPTDVVGEAEHAQPALDAIALCRPDIVLLDVQMPGMSGIEFAHHLLQNTQAQVAPSVIFLSAHDAYALQAFEVHAFDYLLKPVRAQRLQEALLRAVKIREKMHGVSSLSSTESSNAMPNSGANSSASSATNIVALPRKYFSVMERGRIVLVAVHDVLYIKAEQKYLTLHTLERQYLIEDSLQAIEQEMATVFVRIHRNALIARSALIGVERGMELDEQTGKMTEAWQVILRDCKERLPISRRLWPTIKALVK</sequence>
<feature type="domain" description="Response regulatory" evidence="4">
    <location>
        <begin position="4"/>
        <end position="124"/>
    </location>
</feature>
<protein>
    <submittedName>
        <fullName evidence="6">Response regulator transcription factor</fullName>
    </submittedName>
</protein>
<dbReference type="PANTHER" id="PTHR48111">
    <property type="entry name" value="REGULATOR OF RPOS"/>
    <property type="match status" value="1"/>
</dbReference>
<dbReference type="Gene3D" id="3.40.50.2300">
    <property type="match status" value="1"/>
</dbReference>
<dbReference type="PROSITE" id="PS50930">
    <property type="entry name" value="HTH_LYTTR"/>
    <property type="match status" value="1"/>
</dbReference>
<dbReference type="GO" id="GO:0006355">
    <property type="term" value="P:regulation of DNA-templated transcription"/>
    <property type="evidence" value="ECO:0007669"/>
    <property type="project" value="TreeGrafter"/>
</dbReference>
<evidence type="ECO:0000256" key="2">
    <source>
        <dbReference type="PROSITE-ProRule" id="PRU00169"/>
    </source>
</evidence>
<dbReference type="AlphaFoldDB" id="A0A4R5W614"/>
<keyword evidence="1" id="KW-0238">DNA-binding</keyword>
<proteinExistence type="predicted"/>
<name>A0A4R5W614_9BURK</name>
<accession>A0A4R5W614</accession>
<dbReference type="Proteomes" id="UP000294829">
    <property type="component" value="Unassembled WGS sequence"/>
</dbReference>
<dbReference type="SMART" id="SM00448">
    <property type="entry name" value="REC"/>
    <property type="match status" value="1"/>
</dbReference>
<evidence type="ECO:0000256" key="1">
    <source>
        <dbReference type="ARBA" id="ARBA00023125"/>
    </source>
</evidence>
<feature type="modified residue" description="4-aspartylphosphate" evidence="2">
    <location>
        <position position="58"/>
    </location>
</feature>
<keyword evidence="7" id="KW-1185">Reference proteome</keyword>
<dbReference type="InterPro" id="IPR001789">
    <property type="entry name" value="Sig_transdc_resp-reg_receiver"/>
</dbReference>
<dbReference type="GO" id="GO:0000156">
    <property type="term" value="F:phosphorelay response regulator activity"/>
    <property type="evidence" value="ECO:0007669"/>
    <property type="project" value="TreeGrafter"/>
</dbReference>
<dbReference type="Pfam" id="PF00072">
    <property type="entry name" value="Response_reg"/>
    <property type="match status" value="1"/>
</dbReference>
<dbReference type="PANTHER" id="PTHR48111:SF3">
    <property type="entry name" value="TRANSCRIPTIONAL REGULATORY PROTEIN BTSR"/>
    <property type="match status" value="1"/>
</dbReference>
<dbReference type="PROSITE" id="PS50110">
    <property type="entry name" value="RESPONSE_REGULATORY"/>
    <property type="match status" value="1"/>
</dbReference>
<dbReference type="RefSeq" id="WP_133324679.1">
    <property type="nucleotide sequence ID" value="NZ_SMYL01000001.1"/>
</dbReference>
<dbReference type="InterPro" id="IPR007492">
    <property type="entry name" value="LytTR_DNA-bd_dom"/>
</dbReference>
<dbReference type="InterPro" id="IPR011006">
    <property type="entry name" value="CheY-like_superfamily"/>
</dbReference>
<dbReference type="Pfam" id="PF04397">
    <property type="entry name" value="LytTR"/>
    <property type="match status" value="1"/>
</dbReference>
<dbReference type="GO" id="GO:0032993">
    <property type="term" value="C:protein-DNA complex"/>
    <property type="evidence" value="ECO:0007669"/>
    <property type="project" value="TreeGrafter"/>
</dbReference>
<evidence type="ECO:0000313" key="6">
    <source>
        <dbReference type="EMBL" id="TDK68223.1"/>
    </source>
</evidence>
<evidence type="ECO:0000313" key="7">
    <source>
        <dbReference type="Proteomes" id="UP000294829"/>
    </source>
</evidence>
<feature type="domain" description="HTH LytTR-type" evidence="5">
    <location>
        <begin position="168"/>
        <end position="280"/>
    </location>
</feature>
<feature type="region of interest" description="Disordered" evidence="3">
    <location>
        <begin position="134"/>
        <end position="154"/>
    </location>
</feature>
<dbReference type="OrthoDB" id="236568at2"/>
<evidence type="ECO:0000256" key="3">
    <source>
        <dbReference type="SAM" id="MobiDB-lite"/>
    </source>
</evidence>
<dbReference type="Gene3D" id="2.40.50.1020">
    <property type="entry name" value="LytTr DNA-binding domain"/>
    <property type="match status" value="1"/>
</dbReference>
<dbReference type="EMBL" id="SMYL01000001">
    <property type="protein sequence ID" value="TDK68223.1"/>
    <property type="molecule type" value="Genomic_DNA"/>
</dbReference>
<organism evidence="6 7">
    <name type="scientific">Sapientia aquatica</name>
    <dbReference type="NCBI Taxonomy" id="1549640"/>
    <lineage>
        <taxon>Bacteria</taxon>
        <taxon>Pseudomonadati</taxon>
        <taxon>Pseudomonadota</taxon>
        <taxon>Betaproteobacteria</taxon>
        <taxon>Burkholderiales</taxon>
        <taxon>Oxalobacteraceae</taxon>
        <taxon>Sapientia</taxon>
    </lineage>
</organism>
<reference evidence="6 7" key="1">
    <citation type="submission" date="2019-03" db="EMBL/GenBank/DDBJ databases">
        <title>Sapientia aquatica gen. nov., sp. nov., isolated from a crater lake.</title>
        <authorList>
            <person name="Felfoldi T."/>
            <person name="Szabo A."/>
            <person name="Toth E."/>
            <person name="Schumann P."/>
            <person name="Keki Z."/>
            <person name="Marialigeti K."/>
            <person name="Mathe I."/>
        </authorList>
    </citation>
    <scope>NUCLEOTIDE SEQUENCE [LARGE SCALE GENOMIC DNA]</scope>
    <source>
        <strain evidence="6 7">SA-152</strain>
    </source>
</reference>
<evidence type="ECO:0000259" key="4">
    <source>
        <dbReference type="PROSITE" id="PS50110"/>
    </source>
</evidence>
<comment type="caution">
    <text evidence="6">The sequence shown here is derived from an EMBL/GenBank/DDBJ whole genome shotgun (WGS) entry which is preliminary data.</text>
</comment>
<gene>
    <name evidence="6" type="ORF">E2I14_01355</name>
</gene>
<feature type="compositionally biased region" description="Low complexity" evidence="3">
    <location>
        <begin position="141"/>
        <end position="154"/>
    </location>
</feature>
<dbReference type="GO" id="GO:0005829">
    <property type="term" value="C:cytosol"/>
    <property type="evidence" value="ECO:0007669"/>
    <property type="project" value="TreeGrafter"/>
</dbReference>
<dbReference type="SUPFAM" id="SSF52172">
    <property type="entry name" value="CheY-like"/>
    <property type="match status" value="1"/>
</dbReference>
<keyword evidence="2" id="KW-0597">Phosphoprotein</keyword>
<dbReference type="InterPro" id="IPR039420">
    <property type="entry name" value="WalR-like"/>
</dbReference>
<dbReference type="GO" id="GO:0000976">
    <property type="term" value="F:transcription cis-regulatory region binding"/>
    <property type="evidence" value="ECO:0007669"/>
    <property type="project" value="TreeGrafter"/>
</dbReference>
<dbReference type="SMART" id="SM00850">
    <property type="entry name" value="LytTR"/>
    <property type="match status" value="1"/>
</dbReference>
<evidence type="ECO:0000259" key="5">
    <source>
        <dbReference type="PROSITE" id="PS50930"/>
    </source>
</evidence>